<evidence type="ECO:0000313" key="2">
    <source>
        <dbReference type="Proteomes" id="UP000734854"/>
    </source>
</evidence>
<dbReference type="EMBL" id="JACMSC010000003">
    <property type="protein sequence ID" value="KAG6528133.1"/>
    <property type="molecule type" value="Genomic_DNA"/>
</dbReference>
<sequence length="99" mass="10994">MTTAGEVLSHHSPTPVSICTPMAGTTAEDVKVLGITLSAFVIRVPIALLLKRVKYEFVEVLITESERDHGKIQPGVQEDPHATPSWKTYLRVSHHRPIR</sequence>
<keyword evidence="2" id="KW-1185">Reference proteome</keyword>
<gene>
    <name evidence="1" type="ORF">ZIOFF_010282</name>
</gene>
<reference evidence="1 2" key="1">
    <citation type="submission" date="2020-08" db="EMBL/GenBank/DDBJ databases">
        <title>Plant Genome Project.</title>
        <authorList>
            <person name="Zhang R.-G."/>
        </authorList>
    </citation>
    <scope>NUCLEOTIDE SEQUENCE [LARGE SCALE GENOMIC DNA]</scope>
    <source>
        <tissue evidence="1">Rhizome</tissue>
    </source>
</reference>
<accession>A0A8J5HIZ4</accession>
<comment type="caution">
    <text evidence="1">The sequence shown here is derived from an EMBL/GenBank/DDBJ whole genome shotgun (WGS) entry which is preliminary data.</text>
</comment>
<evidence type="ECO:0000313" key="1">
    <source>
        <dbReference type="EMBL" id="KAG6528133.1"/>
    </source>
</evidence>
<name>A0A8J5HIZ4_ZINOF</name>
<proteinExistence type="predicted"/>
<dbReference type="Gene3D" id="3.40.30.10">
    <property type="entry name" value="Glutaredoxin"/>
    <property type="match status" value="1"/>
</dbReference>
<organism evidence="1 2">
    <name type="scientific">Zingiber officinale</name>
    <name type="common">Ginger</name>
    <name type="synonym">Amomum zingiber</name>
    <dbReference type="NCBI Taxonomy" id="94328"/>
    <lineage>
        <taxon>Eukaryota</taxon>
        <taxon>Viridiplantae</taxon>
        <taxon>Streptophyta</taxon>
        <taxon>Embryophyta</taxon>
        <taxon>Tracheophyta</taxon>
        <taxon>Spermatophyta</taxon>
        <taxon>Magnoliopsida</taxon>
        <taxon>Liliopsida</taxon>
        <taxon>Zingiberales</taxon>
        <taxon>Zingiberaceae</taxon>
        <taxon>Zingiber</taxon>
    </lineage>
</organism>
<dbReference type="AlphaFoldDB" id="A0A8J5HIZ4"/>
<dbReference type="Proteomes" id="UP000734854">
    <property type="component" value="Unassembled WGS sequence"/>
</dbReference>
<protein>
    <submittedName>
        <fullName evidence="1">Uncharacterized protein</fullName>
    </submittedName>
</protein>